<dbReference type="OrthoDB" id="9765044at2"/>
<dbReference type="Pfam" id="PF13091">
    <property type="entry name" value="PLDc_2"/>
    <property type="match status" value="1"/>
</dbReference>
<comment type="similarity">
    <text evidence="2">Belongs to the phospholipase D family.</text>
</comment>
<evidence type="ECO:0000256" key="3">
    <source>
        <dbReference type="ARBA" id="ARBA00012027"/>
    </source>
</evidence>
<dbReference type="CDD" id="cd09116">
    <property type="entry name" value="PLDc_Nuc_like"/>
    <property type="match status" value="1"/>
</dbReference>
<dbReference type="InterPro" id="IPR001736">
    <property type="entry name" value="PLipase_D/transphosphatidylase"/>
</dbReference>
<gene>
    <name evidence="8" type="ORF">LNAT_P1050</name>
</gene>
<organism evidence="8 9">
    <name type="scientific">Lebetimonas natsushimae</name>
    <dbReference type="NCBI Taxonomy" id="1936991"/>
    <lineage>
        <taxon>Bacteria</taxon>
        <taxon>Pseudomonadati</taxon>
        <taxon>Campylobacterota</taxon>
        <taxon>Epsilonproteobacteria</taxon>
        <taxon>Nautiliales</taxon>
        <taxon>Nautiliaceae</taxon>
        <taxon>Lebetimonas</taxon>
    </lineage>
</organism>
<dbReference type="GO" id="GO:0006793">
    <property type="term" value="P:phosphorus metabolic process"/>
    <property type="evidence" value="ECO:0007669"/>
    <property type="project" value="UniProtKB-ARBA"/>
</dbReference>
<evidence type="ECO:0000313" key="8">
    <source>
        <dbReference type="EMBL" id="GAX87753.1"/>
    </source>
</evidence>
<keyword evidence="5" id="KW-0442">Lipid degradation</keyword>
<dbReference type="InterPro" id="IPR025202">
    <property type="entry name" value="PLD-like_dom"/>
</dbReference>
<feature type="domain" description="PLD phosphodiesterase" evidence="7">
    <location>
        <begin position="107"/>
        <end position="134"/>
    </location>
</feature>
<dbReference type="GO" id="GO:0004630">
    <property type="term" value="F:phospholipase D activity"/>
    <property type="evidence" value="ECO:0007669"/>
    <property type="project" value="UniProtKB-EC"/>
</dbReference>
<keyword evidence="4" id="KW-0378">Hydrolase</keyword>
<protein>
    <recommendedName>
        <fullName evidence="3">phospholipase D</fullName>
        <ecNumber evidence="3">3.1.4.4</ecNumber>
    </recommendedName>
</protein>
<evidence type="ECO:0000256" key="6">
    <source>
        <dbReference type="ARBA" id="ARBA00023098"/>
    </source>
</evidence>
<dbReference type="InterPro" id="IPR051406">
    <property type="entry name" value="PLD_domain"/>
</dbReference>
<evidence type="ECO:0000313" key="9">
    <source>
        <dbReference type="Proteomes" id="UP000217944"/>
    </source>
</evidence>
<evidence type="ECO:0000259" key="7">
    <source>
        <dbReference type="PROSITE" id="PS50035"/>
    </source>
</evidence>
<keyword evidence="9" id="KW-1185">Reference proteome</keyword>
<dbReference type="Gene3D" id="3.30.870.10">
    <property type="entry name" value="Endonuclease Chain A"/>
    <property type="match status" value="1"/>
</dbReference>
<dbReference type="RefSeq" id="WP_096259112.1">
    <property type="nucleotide sequence ID" value="NZ_BDME01000002.1"/>
</dbReference>
<keyword evidence="6" id="KW-0443">Lipid metabolism</keyword>
<dbReference type="PANTHER" id="PTHR43856">
    <property type="entry name" value="CARDIOLIPIN HYDROLASE"/>
    <property type="match status" value="1"/>
</dbReference>
<dbReference type="GO" id="GO:0016891">
    <property type="term" value="F:RNA endonuclease activity producing 5'-phosphomonoesters, hydrolytic mechanism"/>
    <property type="evidence" value="ECO:0007669"/>
    <property type="project" value="TreeGrafter"/>
</dbReference>
<evidence type="ECO:0000256" key="4">
    <source>
        <dbReference type="ARBA" id="ARBA00022801"/>
    </source>
</evidence>
<sequence length="172" mass="20242">MKKFILIFIFLLLNADKIYFLPFDGYKAQKELSYIFSHAHKEIKIAIYTFTNKTLAKALKKAAIHTKIYIVADKKEAKYSRSVIPNLAAIRNFNVYLLSGKPYKDGEKAKMHVKMSIVDNKYLIIGSANYSYSAFFKNYEYILITKDKELIHKFNYFFYKLKSLAKPYRLSR</sequence>
<dbReference type="EC" id="3.1.4.4" evidence="3"/>
<proteinExistence type="inferred from homology"/>
<dbReference type="PROSITE" id="PS50035">
    <property type="entry name" value="PLD"/>
    <property type="match status" value="1"/>
</dbReference>
<evidence type="ECO:0000256" key="2">
    <source>
        <dbReference type="ARBA" id="ARBA00008664"/>
    </source>
</evidence>
<evidence type="ECO:0000256" key="1">
    <source>
        <dbReference type="ARBA" id="ARBA00000798"/>
    </source>
</evidence>
<dbReference type="EMBL" id="BDME01000002">
    <property type="protein sequence ID" value="GAX87753.1"/>
    <property type="molecule type" value="Genomic_DNA"/>
</dbReference>
<accession>A0A292YEX8</accession>
<dbReference type="PANTHER" id="PTHR43856:SF1">
    <property type="entry name" value="MITOCHONDRIAL CARDIOLIPIN HYDROLASE"/>
    <property type="match status" value="1"/>
</dbReference>
<dbReference type="AlphaFoldDB" id="A0A292YEX8"/>
<comment type="caution">
    <text evidence="8">The sequence shown here is derived from an EMBL/GenBank/DDBJ whole genome shotgun (WGS) entry which is preliminary data.</text>
</comment>
<comment type="catalytic activity">
    <reaction evidence="1">
        <text>a 1,2-diacyl-sn-glycero-3-phosphocholine + H2O = a 1,2-diacyl-sn-glycero-3-phosphate + choline + H(+)</text>
        <dbReference type="Rhea" id="RHEA:14445"/>
        <dbReference type="ChEBI" id="CHEBI:15354"/>
        <dbReference type="ChEBI" id="CHEBI:15377"/>
        <dbReference type="ChEBI" id="CHEBI:15378"/>
        <dbReference type="ChEBI" id="CHEBI:57643"/>
        <dbReference type="ChEBI" id="CHEBI:58608"/>
        <dbReference type="EC" id="3.1.4.4"/>
    </reaction>
</comment>
<evidence type="ECO:0000256" key="5">
    <source>
        <dbReference type="ARBA" id="ARBA00022963"/>
    </source>
</evidence>
<reference evidence="8 9" key="1">
    <citation type="journal article" date="2017" name="Syst. Appl. Microbiol.">
        <title>Lebetimonas natsushimae sp. nov., a novel strictly anaerobic, moderately thermophilic chemoautotroph isolated from a deep-sea hydrothermal vent polychaete nest in the Mid-Okinawa Trough.</title>
        <authorList>
            <person name="Nagata R."/>
            <person name="Takaki Y."/>
            <person name="Tame A."/>
            <person name="Nunoura T."/>
            <person name="Muto H."/>
            <person name="Mino S."/>
            <person name="Sawayama S."/>
            <person name="Takai K."/>
            <person name="Nakagawa S."/>
        </authorList>
    </citation>
    <scope>NUCLEOTIDE SEQUENCE [LARGE SCALE GENOMIC DNA]</scope>
    <source>
        <strain evidence="8 9">HS1857</strain>
    </source>
</reference>
<dbReference type="GO" id="GO:0016042">
    <property type="term" value="P:lipid catabolic process"/>
    <property type="evidence" value="ECO:0007669"/>
    <property type="project" value="UniProtKB-KW"/>
</dbReference>
<dbReference type="SUPFAM" id="SSF56024">
    <property type="entry name" value="Phospholipase D/nuclease"/>
    <property type="match status" value="1"/>
</dbReference>
<name>A0A292YEX8_9BACT</name>
<dbReference type="SMART" id="SM00155">
    <property type="entry name" value="PLDc"/>
    <property type="match status" value="1"/>
</dbReference>
<dbReference type="Proteomes" id="UP000217944">
    <property type="component" value="Unassembled WGS sequence"/>
</dbReference>